<proteinExistence type="predicted"/>
<reference evidence="2 3" key="1">
    <citation type="journal article" date="2014" name="Agronomy (Basel)">
        <title>A Draft Genome Sequence for Ensete ventricosum, the Drought-Tolerant Tree Against Hunger.</title>
        <authorList>
            <person name="Harrison J."/>
            <person name="Moore K.A."/>
            <person name="Paszkiewicz K."/>
            <person name="Jones T."/>
            <person name="Grant M."/>
            <person name="Ambacheew D."/>
            <person name="Muzemil S."/>
            <person name="Studholme D.J."/>
        </authorList>
    </citation>
    <scope>NUCLEOTIDE SEQUENCE [LARGE SCALE GENOMIC DNA]</scope>
</reference>
<evidence type="ECO:0000313" key="2">
    <source>
        <dbReference type="EMBL" id="RRT42089.1"/>
    </source>
</evidence>
<name>A0A426XRH5_ENSVE</name>
<feature type="region of interest" description="Disordered" evidence="1">
    <location>
        <begin position="1"/>
        <end position="59"/>
    </location>
</feature>
<dbReference type="Proteomes" id="UP000287651">
    <property type="component" value="Unassembled WGS sequence"/>
</dbReference>
<organism evidence="2 3">
    <name type="scientific">Ensete ventricosum</name>
    <name type="common">Abyssinian banana</name>
    <name type="synonym">Musa ensete</name>
    <dbReference type="NCBI Taxonomy" id="4639"/>
    <lineage>
        <taxon>Eukaryota</taxon>
        <taxon>Viridiplantae</taxon>
        <taxon>Streptophyta</taxon>
        <taxon>Embryophyta</taxon>
        <taxon>Tracheophyta</taxon>
        <taxon>Spermatophyta</taxon>
        <taxon>Magnoliopsida</taxon>
        <taxon>Liliopsida</taxon>
        <taxon>Zingiberales</taxon>
        <taxon>Musaceae</taxon>
        <taxon>Ensete</taxon>
    </lineage>
</organism>
<dbReference type="EMBL" id="AMZH03018083">
    <property type="protein sequence ID" value="RRT42089.1"/>
    <property type="molecule type" value="Genomic_DNA"/>
</dbReference>
<gene>
    <name evidence="2" type="ORF">B296_00038207</name>
</gene>
<feature type="compositionally biased region" description="Basic and acidic residues" evidence="1">
    <location>
        <begin position="49"/>
        <end position="59"/>
    </location>
</feature>
<evidence type="ECO:0000313" key="3">
    <source>
        <dbReference type="Proteomes" id="UP000287651"/>
    </source>
</evidence>
<accession>A0A426XRH5</accession>
<dbReference type="AlphaFoldDB" id="A0A426XRH5"/>
<evidence type="ECO:0000256" key="1">
    <source>
        <dbReference type="SAM" id="MobiDB-lite"/>
    </source>
</evidence>
<comment type="caution">
    <text evidence="2">The sequence shown here is derived from an EMBL/GenBank/DDBJ whole genome shotgun (WGS) entry which is preliminary data.</text>
</comment>
<protein>
    <submittedName>
        <fullName evidence="2">Uncharacterized protein</fullName>
    </submittedName>
</protein>
<sequence>MKLQPDDGPRSSLGIGSGLDNAMRSRRSSLRDSPKGSGSSLGTRRKIVERRPEDSPQECRRLQDWRECTTVAQAFGRLTRPGWVVKLPMQQPEDAVDAEATVTRQGNTVVCRTQVHCRGAPMMAVGIDETVFCCSELRPPASQREPR</sequence>